<keyword evidence="7" id="KW-0406">Ion transport</keyword>
<dbReference type="RefSeq" id="WP_152283224.1">
    <property type="nucleotide sequence ID" value="NZ_WFLI01000016.1"/>
</dbReference>
<evidence type="ECO:0000256" key="7">
    <source>
        <dbReference type="ARBA" id="ARBA00023065"/>
    </source>
</evidence>
<dbReference type="InterPro" id="IPR050681">
    <property type="entry name" value="CDF/SLC30A"/>
</dbReference>
<keyword evidence="5" id="KW-0864">Zinc transport</keyword>
<comment type="similarity">
    <text evidence="2">Belongs to the cation diffusion facilitator (CDF) transporter (TC 2.A.4) family. SLC30A subfamily.</text>
</comment>
<dbReference type="SUPFAM" id="SSF160240">
    <property type="entry name" value="Cation efflux protein cytoplasmic domain-like"/>
    <property type="match status" value="1"/>
</dbReference>
<keyword evidence="8 9" id="KW-0472">Membrane</keyword>
<evidence type="ECO:0000313" key="12">
    <source>
        <dbReference type="EMBL" id="KAB8064027.1"/>
    </source>
</evidence>
<dbReference type="Proteomes" id="UP000468717">
    <property type="component" value="Unassembled WGS sequence"/>
</dbReference>
<evidence type="ECO:0000256" key="4">
    <source>
        <dbReference type="ARBA" id="ARBA00022692"/>
    </source>
</evidence>
<dbReference type="InterPro" id="IPR027470">
    <property type="entry name" value="Cation_efflux_CTD"/>
</dbReference>
<evidence type="ECO:0000313" key="13">
    <source>
        <dbReference type="Proteomes" id="UP000468717"/>
    </source>
</evidence>
<evidence type="ECO:0000256" key="9">
    <source>
        <dbReference type="SAM" id="Phobius"/>
    </source>
</evidence>
<comment type="subcellular location">
    <subcellularLocation>
        <location evidence="1">Membrane</location>
        <topology evidence="1">Multi-pass membrane protein</topology>
    </subcellularLocation>
</comment>
<evidence type="ECO:0000256" key="8">
    <source>
        <dbReference type="ARBA" id="ARBA00023136"/>
    </source>
</evidence>
<organism evidence="12 13">
    <name type="scientific">Janthinobacterium violaceinigrum</name>
    <dbReference type="NCBI Taxonomy" id="2654252"/>
    <lineage>
        <taxon>Bacteria</taxon>
        <taxon>Pseudomonadati</taxon>
        <taxon>Pseudomonadota</taxon>
        <taxon>Betaproteobacteria</taxon>
        <taxon>Burkholderiales</taxon>
        <taxon>Oxalobacteraceae</taxon>
        <taxon>Janthinobacterium</taxon>
    </lineage>
</organism>
<keyword evidence="5" id="KW-0862">Zinc</keyword>
<feature type="transmembrane region" description="Helical" evidence="9">
    <location>
        <begin position="63"/>
        <end position="83"/>
    </location>
</feature>
<dbReference type="GO" id="GO:0005886">
    <property type="term" value="C:plasma membrane"/>
    <property type="evidence" value="ECO:0007669"/>
    <property type="project" value="TreeGrafter"/>
</dbReference>
<protein>
    <submittedName>
        <fullName evidence="12">Cation diffusion facilitator family transporter</fullName>
    </submittedName>
</protein>
<feature type="domain" description="Cation efflux protein cytoplasmic" evidence="11">
    <location>
        <begin position="233"/>
        <end position="304"/>
    </location>
</feature>
<evidence type="ECO:0000256" key="5">
    <source>
        <dbReference type="ARBA" id="ARBA00022906"/>
    </source>
</evidence>
<keyword evidence="4 9" id="KW-0812">Transmembrane</keyword>
<keyword evidence="6 9" id="KW-1133">Transmembrane helix</keyword>
<dbReference type="Gene3D" id="1.20.1510.10">
    <property type="entry name" value="Cation efflux protein transmembrane domain"/>
    <property type="match status" value="1"/>
</dbReference>
<accession>A0A6I1I9I5</accession>
<evidence type="ECO:0000259" key="11">
    <source>
        <dbReference type="Pfam" id="PF16916"/>
    </source>
</evidence>
<dbReference type="EMBL" id="WFLI01000016">
    <property type="protein sequence ID" value="KAB8064027.1"/>
    <property type="molecule type" value="Genomic_DNA"/>
</dbReference>
<dbReference type="InterPro" id="IPR002524">
    <property type="entry name" value="Cation_efflux"/>
</dbReference>
<dbReference type="PANTHER" id="PTHR11562">
    <property type="entry name" value="CATION EFFLUX PROTEIN/ ZINC TRANSPORTER"/>
    <property type="match status" value="1"/>
</dbReference>
<evidence type="ECO:0000256" key="1">
    <source>
        <dbReference type="ARBA" id="ARBA00004141"/>
    </source>
</evidence>
<dbReference type="Pfam" id="PF01545">
    <property type="entry name" value="Cation_efflux"/>
    <property type="match status" value="1"/>
</dbReference>
<dbReference type="InterPro" id="IPR027469">
    <property type="entry name" value="Cation_efflux_TMD_sf"/>
</dbReference>
<keyword evidence="3" id="KW-0813">Transport</keyword>
<keyword evidence="13" id="KW-1185">Reference proteome</keyword>
<evidence type="ECO:0000259" key="10">
    <source>
        <dbReference type="Pfam" id="PF01545"/>
    </source>
</evidence>
<dbReference type="Pfam" id="PF16916">
    <property type="entry name" value="ZT_dimer"/>
    <property type="match status" value="1"/>
</dbReference>
<dbReference type="GO" id="GO:0005385">
    <property type="term" value="F:zinc ion transmembrane transporter activity"/>
    <property type="evidence" value="ECO:0007669"/>
    <property type="project" value="TreeGrafter"/>
</dbReference>
<gene>
    <name evidence="12" type="ORF">GCN75_15090</name>
</gene>
<evidence type="ECO:0000256" key="6">
    <source>
        <dbReference type="ARBA" id="ARBA00022989"/>
    </source>
</evidence>
<dbReference type="InterPro" id="IPR036837">
    <property type="entry name" value="Cation_efflux_CTD_sf"/>
</dbReference>
<feature type="transmembrane region" description="Helical" evidence="9">
    <location>
        <begin position="170"/>
        <end position="195"/>
    </location>
</feature>
<sequence length="318" mass="34140">MQPTHSNTEHDATHLHAHLKGDAKHTHSFEGRSQSILAWALGLTLSFAGIEVAAGFLSNSLALISDAGHMVTDAAALGLALLAQLIARRPPSPRHSFGFGRAEALAAFVNGLAMLCVVGWICYEAVLRFSSPQPVKGGMVFIVAFIGLAINVVVAWVLSKDKQSVNTRAALVHVMGDLLGSVAAIVAGAVIYFTGWMQIDPLLSVLVSLLILKSTFGVLRESYHFLMEGVPMHIDYIAVGTDVEQVDGVIAVHDLHVWDMSPGQPALIGHVEIEHLDHWPKVLRAIKKMLLSKHGIDHITLQPETAAMAGLHAGDKTH</sequence>
<comment type="caution">
    <text evidence="12">The sequence shown here is derived from an EMBL/GenBank/DDBJ whole genome shotgun (WGS) entry which is preliminary data.</text>
</comment>
<feature type="transmembrane region" description="Helical" evidence="9">
    <location>
        <begin position="138"/>
        <end position="158"/>
    </location>
</feature>
<feature type="domain" description="Cation efflux protein transmembrane" evidence="10">
    <location>
        <begin position="40"/>
        <end position="227"/>
    </location>
</feature>
<dbReference type="AlphaFoldDB" id="A0A6I1I9I5"/>
<dbReference type="NCBIfam" id="TIGR01297">
    <property type="entry name" value="CDF"/>
    <property type="match status" value="1"/>
</dbReference>
<dbReference type="SUPFAM" id="SSF161111">
    <property type="entry name" value="Cation efflux protein transmembrane domain-like"/>
    <property type="match status" value="1"/>
</dbReference>
<feature type="transmembrane region" description="Helical" evidence="9">
    <location>
        <begin position="104"/>
        <end position="126"/>
    </location>
</feature>
<evidence type="ECO:0000256" key="2">
    <source>
        <dbReference type="ARBA" id="ARBA00008873"/>
    </source>
</evidence>
<dbReference type="InterPro" id="IPR058533">
    <property type="entry name" value="Cation_efflux_TM"/>
</dbReference>
<reference evidence="12 13" key="1">
    <citation type="submission" date="2019-10" db="EMBL/GenBank/DDBJ databases">
        <title>Three novel species isolated from a subtropical stream in China.</title>
        <authorList>
            <person name="Lu H."/>
        </authorList>
    </citation>
    <scope>NUCLEOTIDE SEQUENCE [LARGE SCALE GENOMIC DNA]</scope>
    <source>
        <strain evidence="12 13">FT13W</strain>
    </source>
</reference>
<name>A0A6I1I9I5_9BURK</name>
<feature type="transmembrane region" description="Helical" evidence="9">
    <location>
        <begin position="36"/>
        <end position="57"/>
    </location>
</feature>
<evidence type="ECO:0000256" key="3">
    <source>
        <dbReference type="ARBA" id="ARBA00022448"/>
    </source>
</evidence>
<proteinExistence type="inferred from homology"/>
<dbReference type="PANTHER" id="PTHR11562:SF17">
    <property type="entry name" value="RE54080P-RELATED"/>
    <property type="match status" value="1"/>
</dbReference>